<dbReference type="AlphaFoldDB" id="A0A1W2DVU8"/>
<sequence length="178" mass="19614">MPKHHHHPPRHHGQYPPDHFPRHNRAGSSRVDERWSDTHGHNAERLAVDAMSSGAQVTLAKLLPNDFVTWLTRAMAMSPPEMLAIFRMHVATIEHQLVTLTQIGVSTPQFDPYDLATGQASIEAIGSALSGTHQRHVLDDAMLGPIEVQAVAFVSLISLRLADLSSTTPMIDKVDDDV</sequence>
<organism evidence="2 3">
    <name type="scientific">Primorskyibacter flagellatus</name>
    <dbReference type="NCBI Taxonomy" id="1387277"/>
    <lineage>
        <taxon>Bacteria</taxon>
        <taxon>Pseudomonadati</taxon>
        <taxon>Pseudomonadota</taxon>
        <taxon>Alphaproteobacteria</taxon>
        <taxon>Rhodobacterales</taxon>
        <taxon>Roseobacteraceae</taxon>
        <taxon>Primorskyibacter</taxon>
    </lineage>
</organism>
<protein>
    <submittedName>
        <fullName evidence="2">Uncharacterized protein</fullName>
    </submittedName>
</protein>
<dbReference type="Proteomes" id="UP000192330">
    <property type="component" value="Unassembled WGS sequence"/>
</dbReference>
<dbReference type="RefSeq" id="WP_143514634.1">
    <property type="nucleotide sequence ID" value="NZ_FWYD01000018.1"/>
</dbReference>
<name>A0A1W2DVU8_9RHOB</name>
<gene>
    <name evidence="2" type="ORF">SAMN06295998_11823</name>
</gene>
<evidence type="ECO:0000256" key="1">
    <source>
        <dbReference type="SAM" id="MobiDB-lite"/>
    </source>
</evidence>
<feature type="compositionally biased region" description="Basic residues" evidence="1">
    <location>
        <begin position="1"/>
        <end position="13"/>
    </location>
</feature>
<accession>A0A1W2DVU8</accession>
<keyword evidence="3" id="KW-1185">Reference proteome</keyword>
<dbReference type="STRING" id="1387277.SAMN06295998_11823"/>
<evidence type="ECO:0000313" key="3">
    <source>
        <dbReference type="Proteomes" id="UP000192330"/>
    </source>
</evidence>
<proteinExistence type="predicted"/>
<reference evidence="2 3" key="1">
    <citation type="submission" date="2017-04" db="EMBL/GenBank/DDBJ databases">
        <authorList>
            <person name="Afonso C.L."/>
            <person name="Miller P.J."/>
            <person name="Scott M.A."/>
            <person name="Spackman E."/>
            <person name="Goraichik I."/>
            <person name="Dimitrov K.M."/>
            <person name="Suarez D.L."/>
            <person name="Swayne D.E."/>
        </authorList>
    </citation>
    <scope>NUCLEOTIDE SEQUENCE [LARGE SCALE GENOMIC DNA]</scope>
    <source>
        <strain evidence="2 3">CGMCC 1.12644</strain>
    </source>
</reference>
<dbReference type="EMBL" id="FWYD01000018">
    <property type="protein sequence ID" value="SMD01128.1"/>
    <property type="molecule type" value="Genomic_DNA"/>
</dbReference>
<feature type="region of interest" description="Disordered" evidence="1">
    <location>
        <begin position="1"/>
        <end position="38"/>
    </location>
</feature>
<evidence type="ECO:0000313" key="2">
    <source>
        <dbReference type="EMBL" id="SMD01128.1"/>
    </source>
</evidence>